<dbReference type="GO" id="GO:0015562">
    <property type="term" value="F:efflux transmembrane transporter activity"/>
    <property type="evidence" value="ECO:0007669"/>
    <property type="project" value="TreeGrafter"/>
</dbReference>
<keyword evidence="5" id="KW-0472">Membrane</keyword>
<feature type="transmembrane region" description="Helical" evidence="5">
    <location>
        <begin position="12"/>
        <end position="29"/>
    </location>
</feature>
<dbReference type="OrthoDB" id="9809068at2"/>
<feature type="compositionally biased region" description="Low complexity" evidence="4">
    <location>
        <begin position="403"/>
        <end position="417"/>
    </location>
</feature>
<dbReference type="FunFam" id="2.40.30.170:FF:000010">
    <property type="entry name" value="Efflux RND transporter periplasmic adaptor subunit"/>
    <property type="match status" value="1"/>
</dbReference>
<keyword evidence="11" id="KW-1185">Reference proteome</keyword>
<dbReference type="SUPFAM" id="SSF111369">
    <property type="entry name" value="HlyD-like secretion proteins"/>
    <property type="match status" value="1"/>
</dbReference>
<dbReference type="GO" id="GO:1990281">
    <property type="term" value="C:efflux pump complex"/>
    <property type="evidence" value="ECO:0007669"/>
    <property type="project" value="TreeGrafter"/>
</dbReference>
<evidence type="ECO:0000313" key="11">
    <source>
        <dbReference type="Proteomes" id="UP000199203"/>
    </source>
</evidence>
<protein>
    <submittedName>
        <fullName evidence="10">HlyD family secretion protein</fullName>
    </submittedName>
</protein>
<dbReference type="Pfam" id="PF25967">
    <property type="entry name" value="RND-MFP_C"/>
    <property type="match status" value="1"/>
</dbReference>
<evidence type="ECO:0000259" key="9">
    <source>
        <dbReference type="Pfam" id="PF25967"/>
    </source>
</evidence>
<dbReference type="InterPro" id="IPR058792">
    <property type="entry name" value="Beta-barrel_RND_2"/>
</dbReference>
<evidence type="ECO:0000259" key="6">
    <source>
        <dbReference type="Pfam" id="PF25876"/>
    </source>
</evidence>
<evidence type="ECO:0000256" key="3">
    <source>
        <dbReference type="ARBA" id="ARBA00022448"/>
    </source>
</evidence>
<dbReference type="STRING" id="454006.SAMN05421825_1182"/>
<keyword evidence="3" id="KW-0813">Transport</keyword>
<evidence type="ECO:0000256" key="1">
    <source>
        <dbReference type="ARBA" id="ARBA00004196"/>
    </source>
</evidence>
<evidence type="ECO:0000259" key="8">
    <source>
        <dbReference type="Pfam" id="PF25954"/>
    </source>
</evidence>
<dbReference type="Gene3D" id="2.40.30.170">
    <property type="match status" value="1"/>
</dbReference>
<dbReference type="InterPro" id="IPR058624">
    <property type="entry name" value="MdtA-like_HH"/>
</dbReference>
<dbReference type="NCBIfam" id="TIGR01730">
    <property type="entry name" value="RND_mfp"/>
    <property type="match status" value="1"/>
</dbReference>
<dbReference type="InterPro" id="IPR058627">
    <property type="entry name" value="MdtA-like_C"/>
</dbReference>
<dbReference type="Pfam" id="PF25954">
    <property type="entry name" value="Beta-barrel_RND_2"/>
    <property type="match status" value="1"/>
</dbReference>
<dbReference type="PANTHER" id="PTHR30469:SF33">
    <property type="entry name" value="SLR1207 PROTEIN"/>
    <property type="match status" value="1"/>
</dbReference>
<keyword evidence="5" id="KW-0812">Transmembrane</keyword>
<name>A0A1G7IT83_9FLAO</name>
<keyword evidence="5" id="KW-1133">Transmembrane helix</keyword>
<feature type="domain" description="Multidrug resistance protein MdtA-like alpha-helical hairpin" evidence="6">
    <location>
        <begin position="106"/>
        <end position="173"/>
    </location>
</feature>
<dbReference type="Proteomes" id="UP000199203">
    <property type="component" value="Unassembled WGS sequence"/>
</dbReference>
<reference evidence="11" key="1">
    <citation type="submission" date="2016-10" db="EMBL/GenBank/DDBJ databases">
        <authorList>
            <person name="Varghese N."/>
            <person name="Submissions S."/>
        </authorList>
    </citation>
    <scope>NUCLEOTIDE SEQUENCE [LARGE SCALE GENOMIC DNA]</scope>
    <source>
        <strain evidence="11">DSM 19684</strain>
    </source>
</reference>
<feature type="region of interest" description="Disordered" evidence="4">
    <location>
        <begin position="380"/>
        <end position="417"/>
    </location>
</feature>
<dbReference type="PANTHER" id="PTHR30469">
    <property type="entry name" value="MULTIDRUG RESISTANCE PROTEIN MDTA"/>
    <property type="match status" value="1"/>
</dbReference>
<dbReference type="AlphaFoldDB" id="A0A1G7IT83"/>
<dbReference type="RefSeq" id="WP_089872166.1">
    <property type="nucleotide sequence ID" value="NZ_FNBH01000001.1"/>
</dbReference>
<dbReference type="EMBL" id="FNBH01000001">
    <property type="protein sequence ID" value="SDF15805.1"/>
    <property type="molecule type" value="Genomic_DNA"/>
</dbReference>
<comment type="similarity">
    <text evidence="2">Belongs to the membrane fusion protein (MFP) (TC 8.A.1) family.</text>
</comment>
<dbReference type="Pfam" id="PF25917">
    <property type="entry name" value="BSH_RND"/>
    <property type="match status" value="1"/>
</dbReference>
<comment type="subcellular location">
    <subcellularLocation>
        <location evidence="1">Cell envelope</location>
    </subcellularLocation>
</comment>
<proteinExistence type="inferred from homology"/>
<feature type="domain" description="Multidrug resistance protein MdtA-like C-terminal permuted SH3" evidence="9">
    <location>
        <begin position="334"/>
        <end position="378"/>
    </location>
</feature>
<dbReference type="InterPro" id="IPR006143">
    <property type="entry name" value="RND_pump_MFP"/>
</dbReference>
<dbReference type="Gene3D" id="2.40.420.20">
    <property type="match status" value="1"/>
</dbReference>
<feature type="domain" description="Multidrug resistance protein MdtA-like barrel-sandwich hybrid" evidence="7">
    <location>
        <begin position="64"/>
        <end position="203"/>
    </location>
</feature>
<dbReference type="Gene3D" id="1.10.287.470">
    <property type="entry name" value="Helix hairpin bin"/>
    <property type="match status" value="1"/>
</dbReference>
<evidence type="ECO:0000256" key="5">
    <source>
        <dbReference type="SAM" id="Phobius"/>
    </source>
</evidence>
<evidence type="ECO:0000256" key="4">
    <source>
        <dbReference type="SAM" id="MobiDB-lite"/>
    </source>
</evidence>
<accession>A0A1G7IT83</accession>
<dbReference type="InterPro" id="IPR058625">
    <property type="entry name" value="MdtA-like_BSH"/>
</dbReference>
<dbReference type="Pfam" id="PF25876">
    <property type="entry name" value="HH_MFP_RND"/>
    <property type="match status" value="1"/>
</dbReference>
<evidence type="ECO:0000259" key="7">
    <source>
        <dbReference type="Pfam" id="PF25917"/>
    </source>
</evidence>
<gene>
    <name evidence="10" type="ORF">SAMN05421825_1182</name>
</gene>
<dbReference type="Gene3D" id="2.40.50.100">
    <property type="match status" value="1"/>
</dbReference>
<sequence>MNPKYKKYFKNSIIVLVSAIVIFFVYKYFTTEKTSNIAVQTVKLTKQNVTTSVTATGTVEPVDQVDVGTQVSGIINNIYVDYNSQVKKGQLLAELDKTNLQESVNNALAQYNASLNELNYYQQNFNRQSNMFKSGVISKADYEQASYQVKNSQETVSQRKTALAQARTNLSYANIYAPIDGIILSREVEEGQTVQASMTTPTLFTIAKDITKMQVEADVDEADIGGVEVGQRVSFTVDAYPQEDFSGRVRQVRLSATTESNVVTYTVIIDADNPEQKLKPGLTATITIFTQELKDTNTVPASAIAFSPDKETLQKYYQQNQITAKIPEIKTGKNKEKYIWIKNNDGSLSQKQITIGINDGINIQVVNGLSGNEQIVTSLDEQTEPVAKFESDGSSPFMPKRPSNNNKKSSSNQGPPN</sequence>
<evidence type="ECO:0000256" key="2">
    <source>
        <dbReference type="ARBA" id="ARBA00009477"/>
    </source>
</evidence>
<feature type="domain" description="CusB-like beta-barrel" evidence="8">
    <location>
        <begin position="215"/>
        <end position="289"/>
    </location>
</feature>
<evidence type="ECO:0000313" key="10">
    <source>
        <dbReference type="EMBL" id="SDF15805.1"/>
    </source>
</evidence>
<organism evidence="10 11">
    <name type="scientific">Epilithonimonas hungarica</name>
    <dbReference type="NCBI Taxonomy" id="454006"/>
    <lineage>
        <taxon>Bacteria</taxon>
        <taxon>Pseudomonadati</taxon>
        <taxon>Bacteroidota</taxon>
        <taxon>Flavobacteriia</taxon>
        <taxon>Flavobacteriales</taxon>
        <taxon>Weeksellaceae</taxon>
        <taxon>Chryseobacterium group</taxon>
        <taxon>Epilithonimonas</taxon>
    </lineage>
</organism>